<feature type="domain" description="L,D-TPase catalytic" evidence="8">
    <location>
        <begin position="299"/>
        <end position="474"/>
    </location>
</feature>
<evidence type="ECO:0000313" key="10">
    <source>
        <dbReference type="Proteomes" id="UP000192342"/>
    </source>
</evidence>
<dbReference type="InterPro" id="IPR002477">
    <property type="entry name" value="Peptidoglycan-bd-like"/>
</dbReference>
<comment type="caution">
    <text evidence="9">The sequence shown here is derived from an EMBL/GenBank/DDBJ whole genome shotgun (WGS) entry which is preliminary data.</text>
</comment>
<evidence type="ECO:0000313" key="9">
    <source>
        <dbReference type="EMBL" id="ORE89179.1"/>
    </source>
</evidence>
<keyword evidence="3" id="KW-0808">Transferase</keyword>
<evidence type="ECO:0000256" key="5">
    <source>
        <dbReference type="ARBA" id="ARBA00022984"/>
    </source>
</evidence>
<proteinExistence type="inferred from homology"/>
<keyword evidence="4 7" id="KW-0133">Cell shape</keyword>
<dbReference type="OrthoDB" id="9778545at2"/>
<organism evidence="9 10">
    <name type="scientific">Oceanococcus atlanticus</name>
    <dbReference type="NCBI Taxonomy" id="1317117"/>
    <lineage>
        <taxon>Bacteria</taxon>
        <taxon>Pseudomonadati</taxon>
        <taxon>Pseudomonadota</taxon>
        <taxon>Gammaproteobacteria</taxon>
        <taxon>Chromatiales</taxon>
        <taxon>Oceanococcaceae</taxon>
        <taxon>Oceanococcus</taxon>
    </lineage>
</organism>
<evidence type="ECO:0000259" key="8">
    <source>
        <dbReference type="PROSITE" id="PS52029"/>
    </source>
</evidence>
<evidence type="ECO:0000256" key="1">
    <source>
        <dbReference type="ARBA" id="ARBA00004752"/>
    </source>
</evidence>
<dbReference type="Gene3D" id="2.40.440.10">
    <property type="entry name" value="L,D-transpeptidase catalytic domain-like"/>
    <property type="match status" value="1"/>
</dbReference>
<dbReference type="Pfam" id="PF03734">
    <property type="entry name" value="YkuD"/>
    <property type="match status" value="1"/>
</dbReference>
<reference evidence="9 10" key="1">
    <citation type="submission" date="2013-04" db="EMBL/GenBank/DDBJ databases">
        <title>Oceanococcus atlanticus 22II-S10r2 Genome Sequencing.</title>
        <authorList>
            <person name="Lai Q."/>
            <person name="Li G."/>
            <person name="Shao Z."/>
        </authorList>
    </citation>
    <scope>NUCLEOTIDE SEQUENCE [LARGE SCALE GENOMIC DNA]</scope>
    <source>
        <strain evidence="9 10">22II-S10r2</strain>
    </source>
</reference>
<feature type="active site" description="Nucleophile" evidence="7">
    <location>
        <position position="453"/>
    </location>
</feature>
<dbReference type="PROSITE" id="PS52029">
    <property type="entry name" value="LD_TPASE"/>
    <property type="match status" value="1"/>
</dbReference>
<comment type="similarity">
    <text evidence="2">Belongs to the YkuD family.</text>
</comment>
<dbReference type="InterPro" id="IPR052905">
    <property type="entry name" value="LD-transpeptidase_YkuD-like"/>
</dbReference>
<dbReference type="Pfam" id="PF20142">
    <property type="entry name" value="Scaffold"/>
    <property type="match status" value="1"/>
</dbReference>
<dbReference type="GO" id="GO:0071555">
    <property type="term" value="P:cell wall organization"/>
    <property type="evidence" value="ECO:0007669"/>
    <property type="project" value="UniProtKB-UniRule"/>
</dbReference>
<dbReference type="UniPathway" id="UPA00219"/>
<evidence type="ECO:0000256" key="6">
    <source>
        <dbReference type="ARBA" id="ARBA00023316"/>
    </source>
</evidence>
<evidence type="ECO:0000256" key="3">
    <source>
        <dbReference type="ARBA" id="ARBA00022679"/>
    </source>
</evidence>
<dbReference type="GO" id="GO:0016740">
    <property type="term" value="F:transferase activity"/>
    <property type="evidence" value="ECO:0007669"/>
    <property type="project" value="UniProtKB-KW"/>
</dbReference>
<dbReference type="GO" id="GO:0009252">
    <property type="term" value="P:peptidoglycan biosynthetic process"/>
    <property type="evidence" value="ECO:0007669"/>
    <property type="project" value="UniProtKB-UniPathway"/>
</dbReference>
<sequence length="531" mass="58934">MSVRIQVLLALVGILFNLGVQAAEAGLDQRLRARLVNSTPGAVASAGGQRLHATAALKRFYLERLYQPVWVSGAGLSRAGRDLLAVLDSATTHGLRAEDYHLDAIARLTAQPLSQPGQAVDTELLLADGALLFASHLVAGRVNPASIDAEWFAEMRGTDVVAALSAALGEGRLVAAYAQLAPQDARYQRLRTALAQWRERATAPAVAPIPDGRWLELGQQGAAVAALRQRLGLAPEPAIFDEHTAQAVRAFQAEYGLNVDAVVGPQTRQMLNQTPQQVIERLEVNMERWRWMPQALAARRVEVNIPAFELVAFDAPGEALRMRVIVGREYRRTPVFSDRIRYLVMNPYWEAPHKIVVNDLLPKFQADPGLAERMGFEVLSGWGEQHKQIPLNQVDWRRYSPKTFGYRLRQRPGPSNALGRVKFMFPNDFAVYLHDTSAPELFAQARRTLSSGCVRVEKPRDLATWLTGTDAAWPDSALQPVDKVVPLAKPVPVHLQYWTAWVDEGGRLHQRADVYERDARVLRALREPAPN</sequence>
<dbReference type="InterPro" id="IPR036366">
    <property type="entry name" value="PGBDSf"/>
</dbReference>
<dbReference type="Pfam" id="PF01471">
    <property type="entry name" value="PG_binding_1"/>
    <property type="match status" value="1"/>
</dbReference>
<comment type="pathway">
    <text evidence="1 7">Cell wall biogenesis; peptidoglycan biosynthesis.</text>
</comment>
<dbReference type="Gene3D" id="1.10.101.10">
    <property type="entry name" value="PGBD-like superfamily/PGBD"/>
    <property type="match status" value="1"/>
</dbReference>
<name>A0A1Y1SJ01_9GAMM</name>
<dbReference type="InterPro" id="IPR005490">
    <property type="entry name" value="LD_TPept_cat_dom"/>
</dbReference>
<feature type="active site" description="Proton donor/acceptor" evidence="7">
    <location>
        <position position="434"/>
    </location>
</feature>
<dbReference type="AlphaFoldDB" id="A0A1Y1SJ01"/>
<evidence type="ECO:0000256" key="2">
    <source>
        <dbReference type="ARBA" id="ARBA00005992"/>
    </source>
</evidence>
<dbReference type="InterPro" id="IPR038063">
    <property type="entry name" value="Transpep_catalytic_dom"/>
</dbReference>
<dbReference type="PANTHER" id="PTHR41533">
    <property type="entry name" value="L,D-TRANSPEPTIDASE HI_1667-RELATED"/>
    <property type="match status" value="1"/>
</dbReference>
<gene>
    <name evidence="9" type="ORF">ATO7_04850</name>
</gene>
<dbReference type="CDD" id="cd16913">
    <property type="entry name" value="YkuD_like"/>
    <property type="match status" value="1"/>
</dbReference>
<dbReference type="GO" id="GO:0008360">
    <property type="term" value="P:regulation of cell shape"/>
    <property type="evidence" value="ECO:0007669"/>
    <property type="project" value="UniProtKB-UniRule"/>
</dbReference>
<accession>A0A1Y1SJ01</accession>
<dbReference type="PANTHER" id="PTHR41533:SF2">
    <property type="entry name" value="BLR7131 PROTEIN"/>
    <property type="match status" value="1"/>
</dbReference>
<dbReference type="EMBL" id="AQQV01000001">
    <property type="protein sequence ID" value="ORE89179.1"/>
    <property type="molecule type" value="Genomic_DNA"/>
</dbReference>
<evidence type="ECO:0000256" key="7">
    <source>
        <dbReference type="PROSITE-ProRule" id="PRU01373"/>
    </source>
</evidence>
<dbReference type="InterPro" id="IPR036365">
    <property type="entry name" value="PGBD-like_sf"/>
</dbReference>
<protein>
    <submittedName>
        <fullName evidence="9">ErfK/YbiS/YcfS/YnhG family protein</fullName>
    </submittedName>
</protein>
<evidence type="ECO:0000256" key="4">
    <source>
        <dbReference type="ARBA" id="ARBA00022960"/>
    </source>
</evidence>
<dbReference type="RefSeq" id="WP_146680151.1">
    <property type="nucleotide sequence ID" value="NZ_AQQV01000001.1"/>
</dbReference>
<dbReference type="SUPFAM" id="SSF141523">
    <property type="entry name" value="L,D-transpeptidase catalytic domain-like"/>
    <property type="match status" value="1"/>
</dbReference>
<keyword evidence="5 7" id="KW-0573">Peptidoglycan synthesis</keyword>
<dbReference type="SUPFAM" id="SSF47090">
    <property type="entry name" value="PGBD-like"/>
    <property type="match status" value="1"/>
</dbReference>
<keyword evidence="10" id="KW-1185">Reference proteome</keyword>
<keyword evidence="6 7" id="KW-0961">Cell wall biogenesis/degradation</keyword>
<dbReference type="STRING" id="1317117.ATO7_04850"/>
<dbReference type="GO" id="GO:0004180">
    <property type="term" value="F:carboxypeptidase activity"/>
    <property type="evidence" value="ECO:0007669"/>
    <property type="project" value="UniProtKB-ARBA"/>
</dbReference>
<dbReference type="Proteomes" id="UP000192342">
    <property type="component" value="Unassembled WGS sequence"/>
</dbReference>
<dbReference type="InterPro" id="IPR045380">
    <property type="entry name" value="LD_TPept_scaffold_dom"/>
</dbReference>